<dbReference type="InterPro" id="IPR036047">
    <property type="entry name" value="F-box-like_dom_sf"/>
</dbReference>
<dbReference type="Proteomes" id="UP000636709">
    <property type="component" value="Unassembled WGS sequence"/>
</dbReference>
<evidence type="ECO:0000259" key="1">
    <source>
        <dbReference type="SMART" id="SM00256"/>
    </source>
</evidence>
<reference evidence="2" key="1">
    <citation type="submission" date="2020-07" db="EMBL/GenBank/DDBJ databases">
        <title>Genome sequence and genetic diversity analysis of an under-domesticated orphan crop, white fonio (Digitaria exilis).</title>
        <authorList>
            <person name="Bennetzen J.L."/>
            <person name="Chen S."/>
            <person name="Ma X."/>
            <person name="Wang X."/>
            <person name="Yssel A.E.J."/>
            <person name="Chaluvadi S.R."/>
            <person name="Johnson M."/>
            <person name="Gangashetty P."/>
            <person name="Hamidou F."/>
            <person name="Sanogo M.D."/>
            <person name="Zwaenepoel A."/>
            <person name="Wallace J."/>
            <person name="Van De Peer Y."/>
            <person name="Van Deynze A."/>
        </authorList>
    </citation>
    <scope>NUCLEOTIDE SEQUENCE</scope>
    <source>
        <tissue evidence="2">Leaves</tissue>
    </source>
</reference>
<gene>
    <name evidence="2" type="ORF">HU200_048270</name>
</gene>
<dbReference type="InterPro" id="IPR001810">
    <property type="entry name" value="F-box_dom"/>
</dbReference>
<dbReference type="Gene3D" id="1.20.1280.50">
    <property type="match status" value="1"/>
</dbReference>
<dbReference type="InterPro" id="IPR017451">
    <property type="entry name" value="F-box-assoc_interact_dom"/>
</dbReference>
<sequence length="405" mass="45533">MTSHRSVTCGSIIPDDILVFQILVLLPLKCLVRFQSVCKSWRATILSSRFARRHMELNKNTSSSIFLLPRKYQKDLIRVGIRGVHIYRFQPGHSKVAELILERNFANGIPIFSNPLQCDGLILIPCATGRVFVCNPATREFVELPPGCQNHNMVLDSRAALGFDPRSGMYKVARPFLRSYGVTQTNGGGKVTYCSIGYETLTLGCGKEAWKWKVTMDPPYPIMSRSPICLPGFFYWGAVKSMTDHDNDKVGSSDVILRYSLWDETFTVHDNLPCRGTLSINDALCELGGKLCYVHSASPLEVSIWLAEEGPNFAWSLCCCVSLPIPRHHRVLACPSANKDKIFLSIDAFYLLKCDLRDGSFEVIINMAQDLVYDDRKGVKFTSGALPFAHYMVPYVESLLRIRPF</sequence>
<proteinExistence type="predicted"/>
<dbReference type="InterPro" id="IPR013187">
    <property type="entry name" value="F-box-assoc_dom_typ3"/>
</dbReference>
<dbReference type="Pfam" id="PF08268">
    <property type="entry name" value="FBA_3"/>
    <property type="match status" value="1"/>
</dbReference>
<dbReference type="SMART" id="SM00256">
    <property type="entry name" value="FBOX"/>
    <property type="match status" value="1"/>
</dbReference>
<feature type="domain" description="F-box" evidence="1">
    <location>
        <begin position="13"/>
        <end position="54"/>
    </location>
</feature>
<evidence type="ECO:0000313" key="2">
    <source>
        <dbReference type="EMBL" id="KAF8674436.1"/>
    </source>
</evidence>
<dbReference type="EMBL" id="JACEFO010002197">
    <property type="protein sequence ID" value="KAF8674436.1"/>
    <property type="molecule type" value="Genomic_DNA"/>
</dbReference>
<organism evidence="2 3">
    <name type="scientific">Digitaria exilis</name>
    <dbReference type="NCBI Taxonomy" id="1010633"/>
    <lineage>
        <taxon>Eukaryota</taxon>
        <taxon>Viridiplantae</taxon>
        <taxon>Streptophyta</taxon>
        <taxon>Embryophyta</taxon>
        <taxon>Tracheophyta</taxon>
        <taxon>Spermatophyta</taxon>
        <taxon>Magnoliopsida</taxon>
        <taxon>Liliopsida</taxon>
        <taxon>Poales</taxon>
        <taxon>Poaceae</taxon>
        <taxon>PACMAD clade</taxon>
        <taxon>Panicoideae</taxon>
        <taxon>Panicodae</taxon>
        <taxon>Paniceae</taxon>
        <taxon>Anthephorinae</taxon>
        <taxon>Digitaria</taxon>
    </lineage>
</organism>
<keyword evidence="3" id="KW-1185">Reference proteome</keyword>
<dbReference type="OrthoDB" id="661635at2759"/>
<name>A0A835B211_9POAL</name>
<protein>
    <recommendedName>
        <fullName evidence="1">F-box domain-containing protein</fullName>
    </recommendedName>
</protein>
<comment type="caution">
    <text evidence="2">The sequence shown here is derived from an EMBL/GenBank/DDBJ whole genome shotgun (WGS) entry which is preliminary data.</text>
</comment>
<dbReference type="PANTHER" id="PTHR31111">
    <property type="entry name" value="BNAA05G37150D PROTEIN-RELATED"/>
    <property type="match status" value="1"/>
</dbReference>
<dbReference type="NCBIfam" id="TIGR01640">
    <property type="entry name" value="F_box_assoc_1"/>
    <property type="match status" value="1"/>
</dbReference>
<dbReference type="AlphaFoldDB" id="A0A835B211"/>
<evidence type="ECO:0000313" key="3">
    <source>
        <dbReference type="Proteomes" id="UP000636709"/>
    </source>
</evidence>
<accession>A0A835B211</accession>
<dbReference type="Pfam" id="PF00646">
    <property type="entry name" value="F-box"/>
    <property type="match status" value="1"/>
</dbReference>
<dbReference type="SUPFAM" id="SSF81383">
    <property type="entry name" value="F-box domain"/>
    <property type="match status" value="1"/>
</dbReference>
<dbReference type="PANTHER" id="PTHR31111:SF133">
    <property type="entry name" value="OS07G0196600 PROTEIN"/>
    <property type="match status" value="1"/>
</dbReference>